<dbReference type="AlphaFoldDB" id="A0A1S8S2T9"/>
<keyword evidence="1" id="KW-0812">Transmembrane</keyword>
<keyword evidence="1" id="KW-1133">Transmembrane helix</keyword>
<protein>
    <recommendedName>
        <fullName evidence="2">YfjL-like N-terminal domain-containing protein</fullName>
    </recommendedName>
</protein>
<reference evidence="3 4" key="1">
    <citation type="submission" date="2016-05" db="EMBL/GenBank/DDBJ databases">
        <title>Microbial solvent formation.</title>
        <authorList>
            <person name="Poehlein A."/>
            <person name="Montoya Solano J.D."/>
            <person name="Flitsch S."/>
            <person name="Krabben P."/>
            <person name="Duerre P."/>
            <person name="Daniel R."/>
        </authorList>
    </citation>
    <scope>NUCLEOTIDE SEQUENCE [LARGE SCALE GENOMIC DNA]</scope>
    <source>
        <strain evidence="3 4">DSM 53</strain>
    </source>
</reference>
<evidence type="ECO:0000313" key="4">
    <source>
        <dbReference type="Proteomes" id="UP000190973"/>
    </source>
</evidence>
<dbReference type="Proteomes" id="UP000190973">
    <property type="component" value="Unassembled WGS sequence"/>
</dbReference>
<comment type="caution">
    <text evidence="3">The sequence shown here is derived from an EMBL/GenBank/DDBJ whole genome shotgun (WGS) entry which is preliminary data.</text>
</comment>
<organism evidence="3 4">
    <name type="scientific">Clostridium beijerinckii</name>
    <name type="common">Clostridium MP</name>
    <dbReference type="NCBI Taxonomy" id="1520"/>
    <lineage>
        <taxon>Bacteria</taxon>
        <taxon>Bacillati</taxon>
        <taxon>Bacillota</taxon>
        <taxon>Clostridia</taxon>
        <taxon>Eubacteriales</taxon>
        <taxon>Clostridiaceae</taxon>
        <taxon>Clostridium</taxon>
    </lineage>
</organism>
<feature type="transmembrane region" description="Helical" evidence="1">
    <location>
        <begin position="6"/>
        <end position="28"/>
    </location>
</feature>
<keyword evidence="1" id="KW-0472">Membrane</keyword>
<feature type="domain" description="YfjL-like N-terminal" evidence="2">
    <location>
        <begin position="10"/>
        <end position="87"/>
    </location>
</feature>
<accession>A0A1S8S2T9</accession>
<dbReference type="InterPro" id="IPR057359">
    <property type="entry name" value="YfjL_N"/>
</dbReference>
<evidence type="ECO:0000313" key="3">
    <source>
        <dbReference type="EMBL" id="OOM59739.1"/>
    </source>
</evidence>
<dbReference type="Pfam" id="PF25425">
    <property type="entry name" value="YfjL_N"/>
    <property type="match status" value="1"/>
</dbReference>
<name>A0A1S8S2T9_CLOBE</name>
<dbReference type="PROSITE" id="PS51257">
    <property type="entry name" value="PROKAR_LIPOPROTEIN"/>
    <property type="match status" value="1"/>
</dbReference>
<evidence type="ECO:0000259" key="2">
    <source>
        <dbReference type="Pfam" id="PF25425"/>
    </source>
</evidence>
<proteinExistence type="predicted"/>
<dbReference type="RefSeq" id="WP_077839738.1">
    <property type="nucleotide sequence ID" value="NZ_JABTAE010000001.1"/>
</dbReference>
<gene>
    <name evidence="3" type="ORF">CLBCK_33300</name>
</gene>
<evidence type="ECO:0000256" key="1">
    <source>
        <dbReference type="SAM" id="Phobius"/>
    </source>
</evidence>
<dbReference type="EMBL" id="LZZI01000068">
    <property type="protein sequence ID" value="OOM59739.1"/>
    <property type="molecule type" value="Genomic_DNA"/>
</dbReference>
<sequence length="236" mass="27062">MRKRSILLSISIIIIIVLAFGGCIYMNINGLPWKIKETEVFTQTYLSKKYPDLKYKINRAYYNSKSGKYLCNVSTEEDTPVTFRVTMLNKDSGEDNYFESKVNLEAKNMVTSLIEENEPSIKIKQISVLEDAGANADSKSYDKYASFIPGDSYPLKIDIRWESDEVSLEAFVDKVLRIRENLKNRDISVCGLDVIDDTNNYSIDLSGREVNGEKEGNYNFTKDQIIDDKIAYEMEK</sequence>